<dbReference type="EMBL" id="MIYU01000001">
    <property type="protein sequence ID" value="OIR20365.1"/>
    <property type="molecule type" value="Genomic_DNA"/>
</dbReference>
<dbReference type="AlphaFoldDB" id="A0A1J5TV27"/>
<feature type="compositionally biased region" description="Low complexity" evidence="1">
    <location>
        <begin position="134"/>
        <end position="148"/>
    </location>
</feature>
<feature type="compositionally biased region" description="Polar residues" evidence="1">
    <location>
        <begin position="149"/>
        <end position="160"/>
    </location>
</feature>
<dbReference type="Pfam" id="PF09826">
    <property type="entry name" value="Beta_propel"/>
    <property type="match status" value="1"/>
</dbReference>
<evidence type="ECO:0000256" key="1">
    <source>
        <dbReference type="SAM" id="MobiDB-lite"/>
    </source>
</evidence>
<dbReference type="InterPro" id="IPR019198">
    <property type="entry name" value="Beta_propeller_containing"/>
</dbReference>
<keyword evidence="2" id="KW-1133">Transmembrane helix</keyword>
<gene>
    <name evidence="3" type="ORF">BEU04_00750</name>
</gene>
<accession>A0A1J5TV27</accession>
<feature type="region of interest" description="Disordered" evidence="1">
    <location>
        <begin position="134"/>
        <end position="164"/>
    </location>
</feature>
<keyword evidence="2" id="KW-0472">Membrane</keyword>
<evidence type="ECO:0008006" key="5">
    <source>
        <dbReference type="Google" id="ProtNLM"/>
    </source>
</evidence>
<evidence type="ECO:0000313" key="4">
    <source>
        <dbReference type="Proteomes" id="UP000183815"/>
    </source>
</evidence>
<dbReference type="Proteomes" id="UP000183815">
    <property type="component" value="Unassembled WGS sequence"/>
</dbReference>
<comment type="caution">
    <text evidence="3">The sequence shown here is derived from an EMBL/GenBank/DDBJ whole genome shotgun (WGS) entry which is preliminary data.</text>
</comment>
<evidence type="ECO:0000313" key="3">
    <source>
        <dbReference type="EMBL" id="OIR20365.1"/>
    </source>
</evidence>
<feature type="transmembrane region" description="Helical" evidence="2">
    <location>
        <begin position="34"/>
        <end position="52"/>
    </location>
</feature>
<protein>
    <recommendedName>
        <fullName evidence="5">Beta propeller domain-containing protein</fullName>
    </recommendedName>
</protein>
<keyword evidence="2" id="KW-0812">Transmembrane</keyword>
<evidence type="ECO:0000256" key="2">
    <source>
        <dbReference type="SAM" id="Phobius"/>
    </source>
</evidence>
<organism evidence="3 4">
    <name type="scientific">Marine Group III euryarchaeote CG-Bathy1</name>
    <dbReference type="NCBI Taxonomy" id="1889001"/>
    <lineage>
        <taxon>Archaea</taxon>
        <taxon>Methanobacteriati</taxon>
        <taxon>Thermoplasmatota</taxon>
        <taxon>Thermoplasmata</taxon>
        <taxon>Candidatus Thermoprofundales</taxon>
    </lineage>
</organism>
<sequence length="767" mass="86900">MSKRNDFVGFVGYRKQREPSFVQPAPFTSSWNPLFSVLIVFCVIFSGAAMLFSPFDDDMDNTYQVEFLKTMVSEKSRDSPALIGYESCIDLEDRLKTNVKDEMVTTVGLGYGGYGISPEFGMVDVAMDDGAALESADSSNSASTGSSSNQEFSGTNNQEQGVDEGDFVKTDGDFIYVLNDWDYQVYKNWGWSYESKSILHILAVPEFGQIENTSSTVIEGNAREMLLAGDRMIVYSDIYTWDMQEDHMLSDYVRSDGNYRVYEMTKMTILDISNRSSPQVDQEVYIEGNYQTAREVDGTVRMVSYAYLDIPDVLNYINYDYEVFWADTMTDSAREDMWRDAATSTIEHNNDVIDETSLSDLVPAIYFMNEGNLEEFNFATDGGSGCDNFVISSDGTGDGFTSILTIDLTKDNFSFEADHMMTNYPTIYSSSDTMVISENTNDWWWYMLDETDYTEATNIHTFDVSEMGDTKYIASGRVDGTVSGQFSLSEYNDDIRVVSTIGEWNRWWLDNPEESETIVCVLRQVEGSHDLSEVGRVDGIALGERLWSARFVEEKAYLVTFRNIDPLWVIDLSNPTMPTIEGELEVPGVSTYIHPLDGDRLLTIGYGGDGEGLDWSTQISLFDVSDPNNPTLSTSLSLMPADENGGWSWGWSEANYEHKAFQYWNGTLAIPMSTYKYDCDEDGWRCTYEYVTKLVLIDVTDYNLELDGEIHHSDFYNEDNTYWNNIDVRRSIFMGDFVYSISKGVVLVHDLLDFEMKDSVNLGITSK</sequence>
<name>A0A1J5TV27_9ARCH</name>
<reference evidence="3 4" key="1">
    <citation type="submission" date="2016-08" db="EMBL/GenBank/DDBJ databases">
        <title>New Insights into Marine Group III Euryarchaeota, from dark to light.</title>
        <authorList>
            <person name="Haro-Moreno J.M."/>
            <person name="Rodriguez-Valera F."/>
            <person name="Lopez-Garcia P."/>
            <person name="Moreira D."/>
            <person name="Martin-Cuadrado A.B."/>
        </authorList>
    </citation>
    <scope>NUCLEOTIDE SEQUENCE [LARGE SCALE GENOMIC DNA]</scope>
    <source>
        <strain evidence="3">CG-Bathy1</strain>
    </source>
</reference>
<proteinExistence type="predicted"/>